<dbReference type="AlphaFoldDB" id="A0A556QQ82"/>
<sequence>MKSVRASSVRPKAVKAEHPLQWLADPVSGEPTFVFKAWFGGRSIMLHGMHTLFLTTQGEPWQGVLVCTFHEHHESLLAEFPSLVKHPVLGKWLYLPETSETFERDAKKLVQLARARDPRIGILPSPRKKKAVKKVRFGDAL</sequence>
<evidence type="ECO:0008006" key="3">
    <source>
        <dbReference type="Google" id="ProtNLM"/>
    </source>
</evidence>
<organism evidence="1 2">
    <name type="scientific">Rariglobus hedericola</name>
    <dbReference type="NCBI Taxonomy" id="2597822"/>
    <lineage>
        <taxon>Bacteria</taxon>
        <taxon>Pseudomonadati</taxon>
        <taxon>Verrucomicrobiota</taxon>
        <taxon>Opitutia</taxon>
        <taxon>Opitutales</taxon>
        <taxon>Opitutaceae</taxon>
        <taxon>Rariglobus</taxon>
    </lineage>
</organism>
<reference evidence="1 2" key="1">
    <citation type="submission" date="2019-07" db="EMBL/GenBank/DDBJ databases">
        <title>Description of 53C-WASEF.</title>
        <authorList>
            <person name="Pitt A."/>
            <person name="Hahn M.W."/>
        </authorList>
    </citation>
    <scope>NUCLEOTIDE SEQUENCE [LARGE SCALE GENOMIC DNA]</scope>
    <source>
        <strain evidence="1 2">53C-WASEF</strain>
    </source>
</reference>
<dbReference type="EMBL" id="VMBG01000001">
    <property type="protein sequence ID" value="TSJ78800.1"/>
    <property type="molecule type" value="Genomic_DNA"/>
</dbReference>
<dbReference type="OrthoDB" id="121807at2"/>
<protein>
    <recommendedName>
        <fullName evidence="3">MmcQ/YjbR family DNA-binding protein</fullName>
    </recommendedName>
</protein>
<proteinExistence type="predicted"/>
<evidence type="ECO:0000313" key="2">
    <source>
        <dbReference type="Proteomes" id="UP000315648"/>
    </source>
</evidence>
<dbReference type="RefSeq" id="WP_144229141.1">
    <property type="nucleotide sequence ID" value="NZ_CBCRVV010000002.1"/>
</dbReference>
<keyword evidence="2" id="KW-1185">Reference proteome</keyword>
<name>A0A556QQ82_9BACT</name>
<comment type="caution">
    <text evidence="1">The sequence shown here is derived from an EMBL/GenBank/DDBJ whole genome shotgun (WGS) entry which is preliminary data.</text>
</comment>
<dbReference type="Proteomes" id="UP000315648">
    <property type="component" value="Unassembled WGS sequence"/>
</dbReference>
<accession>A0A556QQ82</accession>
<gene>
    <name evidence="1" type="ORF">FPL22_05685</name>
</gene>
<evidence type="ECO:0000313" key="1">
    <source>
        <dbReference type="EMBL" id="TSJ78800.1"/>
    </source>
</evidence>